<feature type="compositionally biased region" description="Low complexity" evidence="2">
    <location>
        <begin position="713"/>
        <end position="755"/>
    </location>
</feature>
<evidence type="ECO:0000256" key="4">
    <source>
        <dbReference type="SAM" id="SignalP"/>
    </source>
</evidence>
<feature type="chain" id="PRO_5004671709" description="Transmembrane protein" evidence="4">
    <location>
        <begin position="26"/>
        <end position="755"/>
    </location>
</feature>
<feature type="compositionally biased region" description="Basic and acidic residues" evidence="2">
    <location>
        <begin position="361"/>
        <end position="371"/>
    </location>
</feature>
<sequence length="755" mass="82419">MRRRQRAHEHLLVAVGLASLCLCEASDDSFTASHAGGSPVYPWHAAHSQSLQTPSSESILLGFPKALYPRRLFLPVAAYAVASALVFLLFSCFIVFGSIKNTNPRGNQRSLAEEQPRSFCHEHWEFETVLTSPADKRAWEAARKQLTALSLSTTAFQGLKKTERQVVSDARSTLFGHFEQLKTFAKSTSGSPTARATREVERARAALESLAWSPAQDVAALLCKATAYSLGRRMPHAVAEALTAAERVNSPNKPISTTVTREQYQLVEQMVKGMRGDIDNFAFAFQIMYSPALTEVEAAKAALEESESLFPQLSAAGMWDTLDVLERSCRLLRDALGRHTGRRLKRSASLPRTFARLSLGRRPEQAPHAAKDTQAVLHPSPSSSSLYLGEARGADSSASVKKQLGVSPKTTATRRTPLLSGVFQRYRAEKGDSANRKSASAEEVVPKRADASGQERHIGIPEASKLTNSMQEWVVRCRESFQTPLDGAAKDVLLEGIVVEGSTLYREASSVNMDSSIQQALSSAFYDALGDMRKEINKLHRRCIGEWLSTIVQEREKLIRARYALQTSMKELPPDDPPRAGGPYVGDLTVVKAASDAARRALGGLSRFLGVQATHERLSDALEGLKSVLERAEEELQVAIGMAAQAWRRALENDEDGGQRDGEGRISSDTSAAGQSKVALFDSAKSTAQVLQTLAGESVEVQLFIDTLKRQQRSQGSTSSRRSSGRSSGIFRTFSLRRSGSFRGSRSSSTSQKGT</sequence>
<evidence type="ECO:0000313" key="6">
    <source>
        <dbReference type="Proteomes" id="UP000018201"/>
    </source>
</evidence>
<dbReference type="OrthoDB" id="348109at2759"/>
<keyword evidence="4" id="KW-0732">Signal</keyword>
<keyword evidence="6" id="KW-1185">Reference proteome</keyword>
<dbReference type="Proteomes" id="UP000018201">
    <property type="component" value="Unassembled WGS sequence"/>
</dbReference>
<dbReference type="AlphaFoldDB" id="U6H6U9"/>
<protein>
    <recommendedName>
        <fullName evidence="7">Transmembrane protein</fullName>
    </recommendedName>
</protein>
<dbReference type="EMBL" id="HG696922">
    <property type="protein sequence ID" value="CDI87198.1"/>
    <property type="molecule type" value="Genomic_DNA"/>
</dbReference>
<accession>U6H6U9</accession>
<keyword evidence="3" id="KW-1133">Transmembrane helix</keyword>
<dbReference type="VEuPathDB" id="ToxoDB:EPH_0075450"/>
<feature type="region of interest" description="Disordered" evidence="2">
    <location>
        <begin position="653"/>
        <end position="672"/>
    </location>
</feature>
<feature type="compositionally biased region" description="Basic and acidic residues" evidence="2">
    <location>
        <begin position="444"/>
        <end position="458"/>
    </location>
</feature>
<evidence type="ECO:0000256" key="3">
    <source>
        <dbReference type="SAM" id="Phobius"/>
    </source>
</evidence>
<feature type="coiled-coil region" evidence="1">
    <location>
        <begin position="615"/>
        <end position="642"/>
    </location>
</feature>
<reference evidence="5" key="1">
    <citation type="submission" date="2013-10" db="EMBL/GenBank/DDBJ databases">
        <title>Genomic analysis of the causative agents of coccidiosis in chickens.</title>
        <authorList>
            <person name="Reid A.J."/>
            <person name="Blake D."/>
            <person name="Billington K."/>
            <person name="Browne H."/>
            <person name="Dunn M."/>
            <person name="Hung S."/>
            <person name="Kawahara F."/>
            <person name="Miranda-Saavedra D."/>
            <person name="Mourier T."/>
            <person name="Nagra H."/>
            <person name="Otto T.D."/>
            <person name="Rawlings N."/>
            <person name="Sanchez A."/>
            <person name="Sanders M."/>
            <person name="Subramaniam C."/>
            <person name="Tay Y."/>
            <person name="Dear P."/>
            <person name="Doerig C."/>
            <person name="Gruber A."/>
            <person name="Parkinson J."/>
            <person name="Shirley M."/>
            <person name="Wan K.L."/>
            <person name="Berriman M."/>
            <person name="Tomley F."/>
            <person name="Pain A."/>
        </authorList>
    </citation>
    <scope>NUCLEOTIDE SEQUENCE [LARGE SCALE GENOMIC DNA]</scope>
    <source>
        <strain evidence="5">Houghton</strain>
    </source>
</reference>
<evidence type="ECO:0000256" key="1">
    <source>
        <dbReference type="SAM" id="Coils"/>
    </source>
</evidence>
<organism evidence="5 6">
    <name type="scientific">Eimeria praecox</name>
    <dbReference type="NCBI Taxonomy" id="51316"/>
    <lineage>
        <taxon>Eukaryota</taxon>
        <taxon>Sar</taxon>
        <taxon>Alveolata</taxon>
        <taxon>Apicomplexa</taxon>
        <taxon>Conoidasida</taxon>
        <taxon>Coccidia</taxon>
        <taxon>Eucoccidiorida</taxon>
        <taxon>Eimeriorina</taxon>
        <taxon>Eimeriidae</taxon>
        <taxon>Eimeria</taxon>
    </lineage>
</organism>
<feature type="compositionally biased region" description="Basic and acidic residues" evidence="2">
    <location>
        <begin position="653"/>
        <end position="666"/>
    </location>
</feature>
<feature type="signal peptide" evidence="4">
    <location>
        <begin position="1"/>
        <end position="25"/>
    </location>
</feature>
<feature type="region of interest" description="Disordered" evidence="2">
    <location>
        <begin position="429"/>
        <end position="458"/>
    </location>
</feature>
<reference evidence="5" key="2">
    <citation type="submission" date="2013-10" db="EMBL/GenBank/DDBJ databases">
        <authorList>
            <person name="Aslett M."/>
        </authorList>
    </citation>
    <scope>NUCLEOTIDE SEQUENCE [LARGE SCALE GENOMIC DNA]</scope>
    <source>
        <strain evidence="5">Houghton</strain>
    </source>
</reference>
<evidence type="ECO:0000256" key="2">
    <source>
        <dbReference type="SAM" id="MobiDB-lite"/>
    </source>
</evidence>
<evidence type="ECO:0008006" key="7">
    <source>
        <dbReference type="Google" id="ProtNLM"/>
    </source>
</evidence>
<gene>
    <name evidence="5" type="ORF">EPH_0075450</name>
</gene>
<proteinExistence type="predicted"/>
<feature type="region of interest" description="Disordered" evidence="2">
    <location>
        <begin position="710"/>
        <end position="755"/>
    </location>
</feature>
<name>U6H6U9_9EIME</name>
<evidence type="ECO:0000313" key="5">
    <source>
        <dbReference type="EMBL" id="CDI87198.1"/>
    </source>
</evidence>
<feature type="transmembrane region" description="Helical" evidence="3">
    <location>
        <begin position="76"/>
        <end position="99"/>
    </location>
</feature>
<keyword evidence="3" id="KW-0812">Transmembrane</keyword>
<keyword evidence="1" id="KW-0175">Coiled coil</keyword>
<keyword evidence="3" id="KW-0472">Membrane</keyword>
<feature type="region of interest" description="Disordered" evidence="2">
    <location>
        <begin position="358"/>
        <end position="391"/>
    </location>
</feature>